<organism evidence="14 15">
    <name type="scientific">Agrilactobacillus composti DSM 18527 = JCM 14202</name>
    <dbReference type="NCBI Taxonomy" id="1423734"/>
    <lineage>
        <taxon>Bacteria</taxon>
        <taxon>Bacillati</taxon>
        <taxon>Bacillota</taxon>
        <taxon>Bacilli</taxon>
        <taxon>Lactobacillales</taxon>
        <taxon>Lactobacillaceae</taxon>
        <taxon>Agrilactobacillus</taxon>
    </lineage>
</organism>
<evidence type="ECO:0000256" key="11">
    <source>
        <dbReference type="ARBA" id="ARBA00038388"/>
    </source>
</evidence>
<dbReference type="Gene3D" id="3.40.50.300">
    <property type="entry name" value="P-loop containing nucleotide triphosphate hydrolases"/>
    <property type="match status" value="1"/>
</dbReference>
<feature type="domain" description="ABC transporter" evidence="13">
    <location>
        <begin position="4"/>
        <end position="242"/>
    </location>
</feature>
<dbReference type="PANTHER" id="PTHR42798:SF6">
    <property type="entry name" value="CELL DIVISION ATP-BINDING PROTEIN FTSE"/>
    <property type="match status" value="1"/>
</dbReference>
<dbReference type="InterPro" id="IPR003838">
    <property type="entry name" value="ABC3_permease_C"/>
</dbReference>
<keyword evidence="5 12" id="KW-0812">Transmembrane</keyword>
<keyword evidence="8" id="KW-0029">Amino-acid transport</keyword>
<dbReference type="SUPFAM" id="SSF52540">
    <property type="entry name" value="P-loop containing nucleoside triphosphate hydrolases"/>
    <property type="match status" value="1"/>
</dbReference>
<dbReference type="FunFam" id="3.40.50.300:FF:000032">
    <property type="entry name" value="Export ABC transporter ATP-binding protein"/>
    <property type="match status" value="1"/>
</dbReference>
<dbReference type="PROSITE" id="PS00211">
    <property type="entry name" value="ABC_TRANSPORTER_1"/>
    <property type="match status" value="1"/>
</dbReference>
<dbReference type="InterPro" id="IPR003593">
    <property type="entry name" value="AAA+_ATPase"/>
</dbReference>
<dbReference type="Pfam" id="PF12704">
    <property type="entry name" value="MacB_PCD"/>
    <property type="match status" value="1"/>
</dbReference>
<protein>
    <recommendedName>
        <fullName evidence="13">ABC transporter domain-containing protein</fullName>
    </recommendedName>
</protein>
<evidence type="ECO:0000256" key="9">
    <source>
        <dbReference type="ARBA" id="ARBA00022989"/>
    </source>
</evidence>
<evidence type="ECO:0000256" key="3">
    <source>
        <dbReference type="ARBA" id="ARBA00022475"/>
    </source>
</evidence>
<keyword evidence="2" id="KW-0813">Transport</keyword>
<keyword evidence="6" id="KW-0547">Nucleotide-binding</keyword>
<feature type="transmembrane region" description="Helical" evidence="12">
    <location>
        <begin position="265"/>
        <end position="285"/>
    </location>
</feature>
<evidence type="ECO:0000256" key="1">
    <source>
        <dbReference type="ARBA" id="ARBA00004429"/>
    </source>
</evidence>
<accession>A0A0R1Y0A8</accession>
<dbReference type="EMBL" id="AZGA01000049">
    <property type="protein sequence ID" value="KRM33545.1"/>
    <property type="molecule type" value="Genomic_DNA"/>
</dbReference>
<evidence type="ECO:0000313" key="15">
    <source>
        <dbReference type="Proteomes" id="UP000051236"/>
    </source>
</evidence>
<evidence type="ECO:0000256" key="7">
    <source>
        <dbReference type="ARBA" id="ARBA00022840"/>
    </source>
</evidence>
<dbReference type="GO" id="GO:0006865">
    <property type="term" value="P:amino acid transport"/>
    <property type="evidence" value="ECO:0007669"/>
    <property type="project" value="UniProtKB-KW"/>
</dbReference>
<evidence type="ECO:0000256" key="2">
    <source>
        <dbReference type="ARBA" id="ARBA00022448"/>
    </source>
</evidence>
<feature type="transmembrane region" description="Helical" evidence="12">
    <location>
        <begin position="516"/>
        <end position="542"/>
    </location>
</feature>
<comment type="similarity">
    <text evidence="11">Belongs to the ABC transporter superfamily. Macrolide exporter (TC 3.A.1.122) family.</text>
</comment>
<evidence type="ECO:0000259" key="13">
    <source>
        <dbReference type="PROSITE" id="PS50893"/>
    </source>
</evidence>
<evidence type="ECO:0000256" key="4">
    <source>
        <dbReference type="ARBA" id="ARBA00022519"/>
    </source>
</evidence>
<dbReference type="PANTHER" id="PTHR42798">
    <property type="entry name" value="LIPOPROTEIN-RELEASING SYSTEM ATP-BINDING PROTEIN LOLD"/>
    <property type="match status" value="1"/>
</dbReference>
<dbReference type="PROSITE" id="PS50893">
    <property type="entry name" value="ABC_TRANSPORTER_2"/>
    <property type="match status" value="1"/>
</dbReference>
<dbReference type="InterPro" id="IPR025857">
    <property type="entry name" value="MacB_PCD"/>
</dbReference>
<feature type="transmembrane region" description="Helical" evidence="12">
    <location>
        <begin position="572"/>
        <end position="593"/>
    </location>
</feature>
<keyword evidence="4" id="KW-0997">Cell inner membrane</keyword>
<dbReference type="GO" id="GO:0098796">
    <property type="term" value="C:membrane protein complex"/>
    <property type="evidence" value="ECO:0007669"/>
    <property type="project" value="UniProtKB-ARBA"/>
</dbReference>
<keyword evidence="15" id="KW-1185">Reference proteome</keyword>
<name>A0A0R1Y0A8_9LACO</name>
<dbReference type="InterPro" id="IPR017911">
    <property type="entry name" value="MacB-like_ATP-bd"/>
</dbReference>
<keyword evidence="10 12" id="KW-0472">Membrane</keyword>
<dbReference type="InterPro" id="IPR027417">
    <property type="entry name" value="P-loop_NTPase"/>
</dbReference>
<dbReference type="AlphaFoldDB" id="A0A0R1Y0A8"/>
<dbReference type="GO" id="GO:0016887">
    <property type="term" value="F:ATP hydrolysis activity"/>
    <property type="evidence" value="ECO:0007669"/>
    <property type="project" value="InterPro"/>
</dbReference>
<evidence type="ECO:0000256" key="10">
    <source>
        <dbReference type="ARBA" id="ARBA00023136"/>
    </source>
</evidence>
<dbReference type="GO" id="GO:0005524">
    <property type="term" value="F:ATP binding"/>
    <property type="evidence" value="ECO:0007669"/>
    <property type="project" value="UniProtKB-KW"/>
</dbReference>
<sequence>MSYLELKDIHKSYYLNKNEFKVLKGISLNFDKGEFVSILGESGGGKSTLLNIIGGLDHKYDGDVILQGKSLKDSSEKQLDQFRSQTVGFIFQSFNLISHLTNLENVMVPLEMTNLSRKAREKRAKELLGQVGLSEHIHKHPNQLSGGQKQRVAIARALAADPDIIIADEPTGALDSQNTEEVLKILEDIAQDDKLVICVTHSEEVASHGTRIVRLVDGKVAKEETLSAPYERPEKTKPFKPGHLSFGSAVTMALQHMRYNLKRNLLIIFGVAIGIFSVITMLGLGKGVQGYINDQIGSEINPNTIQVAKYVDTDSGETPGPTAYDLKGSDITRFKNIKNVTQVEKGYFANGVQAVYGKKNATISLLQTMNKTQKTSDIKTGHAPGANEVLLTKSTAKILNKANYKAVVGKTVTVFITTVNSQNQPVRLQQDLKVSGIISTGYDAMSYDTMAKIYQTQKLTLHPNFAAVTVNDTTNVKTVQNKIKAYDTKAKGKTTKAYTITGAGAILDTLNTYISLASYVLAAIAGISLLVSAIMIIVVLYISVSERTKEIGILRAIGARKKDVRHLFTSEAFFLGLFGSIFGAVLAGILAYFVNPIAVQHIHSTILQITPGYVIFGVIVSVLISLLAALAPSRKAARIDPIESLSAD</sequence>
<proteinExistence type="inferred from homology"/>
<dbReference type="eggNOG" id="COG1136">
    <property type="taxonomic scope" value="Bacteria"/>
</dbReference>
<dbReference type="GO" id="GO:0022857">
    <property type="term" value="F:transmembrane transporter activity"/>
    <property type="evidence" value="ECO:0007669"/>
    <property type="project" value="UniProtKB-ARBA"/>
</dbReference>
<dbReference type="InterPro" id="IPR017871">
    <property type="entry name" value="ABC_transporter-like_CS"/>
</dbReference>
<feature type="transmembrane region" description="Helical" evidence="12">
    <location>
        <begin position="613"/>
        <end position="631"/>
    </location>
</feature>
<dbReference type="PATRIC" id="fig|1423734.3.peg.2841"/>
<dbReference type="STRING" id="1423734.FC83_GL002796"/>
<dbReference type="CDD" id="cd03255">
    <property type="entry name" value="ABC_MJ0796_LolCDE_FtsE"/>
    <property type="match status" value="1"/>
</dbReference>
<dbReference type="SMART" id="SM00382">
    <property type="entry name" value="AAA"/>
    <property type="match status" value="1"/>
</dbReference>
<comment type="caution">
    <text evidence="14">The sequence shown here is derived from an EMBL/GenBank/DDBJ whole genome shotgun (WGS) entry which is preliminary data.</text>
</comment>
<dbReference type="InterPro" id="IPR003439">
    <property type="entry name" value="ABC_transporter-like_ATP-bd"/>
</dbReference>
<comment type="subcellular location">
    <subcellularLocation>
        <location evidence="1">Cell inner membrane</location>
        <topology evidence="1">Multi-pass membrane protein</topology>
    </subcellularLocation>
</comment>
<dbReference type="GO" id="GO:0005886">
    <property type="term" value="C:plasma membrane"/>
    <property type="evidence" value="ECO:0007669"/>
    <property type="project" value="UniProtKB-SubCell"/>
</dbReference>
<keyword evidence="3" id="KW-1003">Cell membrane</keyword>
<dbReference type="Pfam" id="PF00005">
    <property type="entry name" value="ABC_tran"/>
    <property type="match status" value="1"/>
</dbReference>
<evidence type="ECO:0000256" key="8">
    <source>
        <dbReference type="ARBA" id="ARBA00022970"/>
    </source>
</evidence>
<evidence type="ECO:0000256" key="6">
    <source>
        <dbReference type="ARBA" id="ARBA00022741"/>
    </source>
</evidence>
<keyword evidence="7" id="KW-0067">ATP-binding</keyword>
<reference evidence="14 15" key="1">
    <citation type="journal article" date="2015" name="Genome Announc.">
        <title>Expanding the biotechnology potential of lactobacilli through comparative genomics of 213 strains and associated genera.</title>
        <authorList>
            <person name="Sun Z."/>
            <person name="Harris H.M."/>
            <person name="McCann A."/>
            <person name="Guo C."/>
            <person name="Argimon S."/>
            <person name="Zhang W."/>
            <person name="Yang X."/>
            <person name="Jeffery I.B."/>
            <person name="Cooney J.C."/>
            <person name="Kagawa T.F."/>
            <person name="Liu W."/>
            <person name="Song Y."/>
            <person name="Salvetti E."/>
            <person name="Wrobel A."/>
            <person name="Rasinkangas P."/>
            <person name="Parkhill J."/>
            <person name="Rea M.C."/>
            <person name="O'Sullivan O."/>
            <person name="Ritari J."/>
            <person name="Douillard F.P."/>
            <person name="Paul Ross R."/>
            <person name="Yang R."/>
            <person name="Briner A.E."/>
            <person name="Felis G.E."/>
            <person name="de Vos W.M."/>
            <person name="Barrangou R."/>
            <person name="Klaenhammer T.R."/>
            <person name="Caufield P.W."/>
            <person name="Cui Y."/>
            <person name="Zhang H."/>
            <person name="O'Toole P.W."/>
        </authorList>
    </citation>
    <scope>NUCLEOTIDE SEQUENCE [LARGE SCALE GENOMIC DNA]</scope>
    <source>
        <strain evidence="14 15">DSM 18527</strain>
    </source>
</reference>
<evidence type="ECO:0000313" key="14">
    <source>
        <dbReference type="EMBL" id="KRM33545.1"/>
    </source>
</evidence>
<dbReference type="Proteomes" id="UP000051236">
    <property type="component" value="Unassembled WGS sequence"/>
</dbReference>
<dbReference type="Pfam" id="PF02687">
    <property type="entry name" value="FtsX"/>
    <property type="match status" value="1"/>
</dbReference>
<gene>
    <name evidence="14" type="ORF">FC83_GL002796</name>
</gene>
<dbReference type="RefSeq" id="WP_057002614.1">
    <property type="nucleotide sequence ID" value="NZ_AZGA01000049.1"/>
</dbReference>
<evidence type="ECO:0000256" key="5">
    <source>
        <dbReference type="ARBA" id="ARBA00022692"/>
    </source>
</evidence>
<evidence type="ECO:0000256" key="12">
    <source>
        <dbReference type="SAM" id="Phobius"/>
    </source>
</evidence>
<keyword evidence="9 12" id="KW-1133">Transmembrane helix</keyword>